<organism evidence="1 2">
    <name type="scientific">Dorea formicigenerans</name>
    <dbReference type="NCBI Taxonomy" id="39486"/>
    <lineage>
        <taxon>Bacteria</taxon>
        <taxon>Bacillati</taxon>
        <taxon>Bacillota</taxon>
        <taxon>Clostridia</taxon>
        <taxon>Lachnospirales</taxon>
        <taxon>Lachnospiraceae</taxon>
        <taxon>Dorea</taxon>
    </lineage>
</organism>
<protein>
    <submittedName>
        <fullName evidence="1">Uncharacterized protein</fullName>
    </submittedName>
</protein>
<dbReference type="EMBL" id="QSHK01000014">
    <property type="protein sequence ID" value="RHC03593.1"/>
    <property type="molecule type" value="Genomic_DNA"/>
</dbReference>
<evidence type="ECO:0000313" key="1">
    <source>
        <dbReference type="EMBL" id="RHC03593.1"/>
    </source>
</evidence>
<dbReference type="Proteomes" id="UP000284742">
    <property type="component" value="Unassembled WGS sequence"/>
</dbReference>
<dbReference type="AlphaFoldDB" id="A0A413YH34"/>
<reference evidence="1 2" key="1">
    <citation type="submission" date="2018-08" db="EMBL/GenBank/DDBJ databases">
        <title>A genome reference for cultivated species of the human gut microbiota.</title>
        <authorList>
            <person name="Zou Y."/>
            <person name="Xue W."/>
            <person name="Luo G."/>
        </authorList>
    </citation>
    <scope>NUCLEOTIDE SEQUENCE [LARGE SCALE GENOMIC DNA]</scope>
    <source>
        <strain evidence="1 2">AM37-5</strain>
    </source>
</reference>
<sequence>MTYIPEFVGNDYIEYENETGKIEKQRPWITFGITVYASKSSNMLYILDFLKIGQIITECFQEFKGYMPIEMEKFVKEKLSQKWE</sequence>
<accession>A0A413YH34</accession>
<evidence type="ECO:0000313" key="2">
    <source>
        <dbReference type="Proteomes" id="UP000284742"/>
    </source>
</evidence>
<dbReference type="RefSeq" id="WP_118359572.1">
    <property type="nucleotide sequence ID" value="NZ_QSHK01000014.1"/>
</dbReference>
<proteinExistence type="predicted"/>
<gene>
    <name evidence="1" type="ORF">DW860_14615</name>
</gene>
<name>A0A413YH34_9FIRM</name>
<comment type="caution">
    <text evidence="1">The sequence shown here is derived from an EMBL/GenBank/DDBJ whole genome shotgun (WGS) entry which is preliminary data.</text>
</comment>